<dbReference type="Proteomes" id="UP001501166">
    <property type="component" value="Unassembled WGS sequence"/>
</dbReference>
<dbReference type="PANTHER" id="PTHR35524:SF1">
    <property type="entry name" value="ALPHA-ACETOLACTATE DECARBOXYLASE"/>
    <property type="match status" value="1"/>
</dbReference>
<reference evidence="11" key="1">
    <citation type="journal article" date="2019" name="Int. J. Syst. Evol. Microbiol.">
        <title>The Global Catalogue of Microorganisms (GCM) 10K type strain sequencing project: providing services to taxonomists for standard genome sequencing and annotation.</title>
        <authorList>
            <consortium name="The Broad Institute Genomics Platform"/>
            <consortium name="The Broad Institute Genome Sequencing Center for Infectious Disease"/>
            <person name="Wu L."/>
            <person name="Ma J."/>
        </authorList>
    </citation>
    <scope>NUCLEOTIDE SEQUENCE [LARGE SCALE GENOMIC DNA]</scope>
    <source>
        <strain evidence="11">JCM 12662</strain>
    </source>
</reference>
<evidence type="ECO:0000256" key="9">
    <source>
        <dbReference type="SAM" id="Phobius"/>
    </source>
</evidence>
<evidence type="ECO:0000256" key="7">
    <source>
        <dbReference type="ARBA" id="ARBA00023061"/>
    </source>
</evidence>
<keyword evidence="9" id="KW-1133">Transmembrane helix</keyword>
<keyword evidence="11" id="KW-1185">Reference proteome</keyword>
<comment type="similarity">
    <text evidence="3">Belongs to the alpha-acetolactate decarboxylase family.</text>
</comment>
<comment type="catalytic activity">
    <reaction evidence="1">
        <text>(2S)-2-acetolactate + H(+) = (R)-acetoin + CO2</text>
        <dbReference type="Rhea" id="RHEA:21580"/>
        <dbReference type="ChEBI" id="CHEBI:15378"/>
        <dbReference type="ChEBI" id="CHEBI:15686"/>
        <dbReference type="ChEBI" id="CHEBI:16526"/>
        <dbReference type="ChEBI" id="CHEBI:58476"/>
        <dbReference type="EC" id="4.1.1.5"/>
    </reaction>
</comment>
<accession>A0ABP3HN22</accession>
<keyword evidence="9" id="KW-0472">Membrane</keyword>
<dbReference type="Pfam" id="PF03306">
    <property type="entry name" value="AAL_decarboxy"/>
    <property type="match status" value="1"/>
</dbReference>
<dbReference type="PANTHER" id="PTHR35524">
    <property type="entry name" value="ALPHA-ACETOLACTATE DECARBOXYLASE"/>
    <property type="match status" value="1"/>
</dbReference>
<keyword evidence="7" id="KW-0005">Acetoin biosynthesis</keyword>
<comment type="caution">
    <text evidence="10">The sequence shown here is derived from an EMBL/GenBank/DDBJ whole genome shotgun (WGS) entry which is preliminary data.</text>
</comment>
<comment type="pathway">
    <text evidence="2">Polyol metabolism; (R,R)-butane-2,3-diol biosynthesis; (R,R)-butane-2,3-diol from pyruvate: step 2/3.</text>
</comment>
<dbReference type="EC" id="4.1.1.5" evidence="4"/>
<evidence type="ECO:0000256" key="3">
    <source>
        <dbReference type="ARBA" id="ARBA00007106"/>
    </source>
</evidence>
<evidence type="ECO:0000256" key="1">
    <source>
        <dbReference type="ARBA" id="ARBA00001784"/>
    </source>
</evidence>
<evidence type="ECO:0000313" key="10">
    <source>
        <dbReference type="EMBL" id="GAA0372123.1"/>
    </source>
</evidence>
<evidence type="ECO:0000313" key="11">
    <source>
        <dbReference type="Proteomes" id="UP001501166"/>
    </source>
</evidence>
<name>A0ABP3HN22_9LACT</name>
<organism evidence="10 11">
    <name type="scientific">Alkalibacterium iburiense</name>
    <dbReference type="NCBI Taxonomy" id="290589"/>
    <lineage>
        <taxon>Bacteria</taxon>
        <taxon>Bacillati</taxon>
        <taxon>Bacillota</taxon>
        <taxon>Bacilli</taxon>
        <taxon>Lactobacillales</taxon>
        <taxon>Carnobacteriaceae</taxon>
        <taxon>Alkalibacterium</taxon>
    </lineage>
</organism>
<evidence type="ECO:0000256" key="6">
    <source>
        <dbReference type="ARBA" id="ARBA00022793"/>
    </source>
</evidence>
<evidence type="ECO:0000256" key="8">
    <source>
        <dbReference type="ARBA" id="ARBA00023239"/>
    </source>
</evidence>
<keyword evidence="8" id="KW-0456">Lyase</keyword>
<proteinExistence type="inferred from homology"/>
<protein>
    <recommendedName>
        <fullName evidence="5">Alpha-acetolactate decarboxylase</fullName>
        <ecNumber evidence="4">4.1.1.5</ecNumber>
    </recommendedName>
</protein>
<dbReference type="Gene3D" id="3.30.1330.80">
    <property type="entry name" value="Hypothetical protein, similar to alpha- acetolactate decarboxylase, domain 2"/>
    <property type="match status" value="1"/>
</dbReference>
<dbReference type="SUPFAM" id="SSF117856">
    <property type="entry name" value="AF0104/ALDC/Ptd012-like"/>
    <property type="match status" value="1"/>
</dbReference>
<keyword evidence="6" id="KW-0210">Decarboxylase</keyword>
<sequence length="68" mass="7917">MTRSQSEFEKPFVSGTLVGFFIPDIFGTIAVPHFHWHFISDEKDFGGHVLDFDLIHGKAEWRTMETFE</sequence>
<gene>
    <name evidence="10" type="ORF">GCM10008932_24240</name>
</gene>
<dbReference type="InterPro" id="IPR005128">
    <property type="entry name" value="Acetolactate_a_deCO2ase"/>
</dbReference>
<keyword evidence="9" id="KW-0812">Transmembrane</keyword>
<dbReference type="EMBL" id="BAAACW010000167">
    <property type="protein sequence ID" value="GAA0372123.1"/>
    <property type="molecule type" value="Genomic_DNA"/>
</dbReference>
<evidence type="ECO:0000256" key="4">
    <source>
        <dbReference type="ARBA" id="ARBA00013204"/>
    </source>
</evidence>
<feature type="transmembrane region" description="Helical" evidence="9">
    <location>
        <begin position="12"/>
        <end position="34"/>
    </location>
</feature>
<evidence type="ECO:0000256" key="2">
    <source>
        <dbReference type="ARBA" id="ARBA00005170"/>
    </source>
</evidence>
<evidence type="ECO:0000256" key="5">
    <source>
        <dbReference type="ARBA" id="ARBA00020164"/>
    </source>
</evidence>